<comment type="similarity">
    <text evidence="2">Belongs to the glycosyl hydrolase 16 family.</text>
</comment>
<keyword evidence="5" id="KW-0326">Glycosidase</keyword>
<dbReference type="CDD" id="cd02181">
    <property type="entry name" value="GH16_fungal_Lam16A_glucanase"/>
    <property type="match status" value="1"/>
</dbReference>
<keyword evidence="4 8" id="KW-0378">Hydrolase</keyword>
<sequence>MPPPSLILGFGTLFLSSILSSVIALPPPVTSSYKIVDSFAGASFFDNFDFWTGPDPTTGFVDYKDNVTAHNLGLASVSGGVAYMKVDSTNTYAPPPNSNGRPSVRISSKKTYTHGLFLADIAHMPGSICGVWPAFWTFGANWPNNGEIDIIEGVDKNTNNKISLHSGDNCKVTAQPESGTLLTTDCAESTGGGSGCSVGDGSTSSYGDGFNAVNGGVYAMEWTSTSIKVWFFPRSSIPNSITHGSPDVKTFGTPVAFFSGCDFDTHFANHQIVFDTNFCGVWAGQYDYQTTNCPSAAQGWAGCVTDVGNNPGWFSNAYWAINSVKIYQ</sequence>
<feature type="chain" id="PRO_5034268853" description="endo-1,3(4)-beta-glucanase" evidence="6">
    <location>
        <begin position="25"/>
        <end position="328"/>
    </location>
</feature>
<proteinExistence type="inferred from homology"/>
<organism evidence="8 9">
    <name type="scientific">Lepidopterella palustris CBS 459.81</name>
    <dbReference type="NCBI Taxonomy" id="1314670"/>
    <lineage>
        <taxon>Eukaryota</taxon>
        <taxon>Fungi</taxon>
        <taxon>Dikarya</taxon>
        <taxon>Ascomycota</taxon>
        <taxon>Pezizomycotina</taxon>
        <taxon>Dothideomycetes</taxon>
        <taxon>Pleosporomycetidae</taxon>
        <taxon>Mytilinidiales</taxon>
        <taxon>Argynnaceae</taxon>
        <taxon>Lepidopterella</taxon>
    </lineage>
</organism>
<dbReference type="SUPFAM" id="SSF49899">
    <property type="entry name" value="Concanavalin A-like lectins/glucanases"/>
    <property type="match status" value="1"/>
</dbReference>
<evidence type="ECO:0000313" key="9">
    <source>
        <dbReference type="Proteomes" id="UP000250266"/>
    </source>
</evidence>
<dbReference type="InterPro" id="IPR013320">
    <property type="entry name" value="ConA-like_dom_sf"/>
</dbReference>
<keyword evidence="6" id="KW-0732">Signal</keyword>
<gene>
    <name evidence="8" type="ORF">K432DRAFT_310148</name>
</gene>
<feature type="signal peptide" evidence="6">
    <location>
        <begin position="1"/>
        <end position="24"/>
    </location>
</feature>
<evidence type="ECO:0000313" key="8">
    <source>
        <dbReference type="EMBL" id="OCK74731.1"/>
    </source>
</evidence>
<dbReference type="AlphaFoldDB" id="A0A8E2DZP8"/>
<dbReference type="GO" id="GO:0052861">
    <property type="term" value="F:endo-1,3(4)-beta-glucanase activity"/>
    <property type="evidence" value="ECO:0007669"/>
    <property type="project" value="UniProtKB-EC"/>
</dbReference>
<evidence type="ECO:0000256" key="6">
    <source>
        <dbReference type="SAM" id="SignalP"/>
    </source>
</evidence>
<dbReference type="PANTHER" id="PTHR10963:SF24">
    <property type="entry name" value="GLYCOSIDASE C21B10.07-RELATED"/>
    <property type="match status" value="1"/>
</dbReference>
<comment type="catalytic activity">
    <reaction evidence="1">
        <text>Endohydrolysis of (1-&gt;3)- or (1-&gt;4)-linkages in beta-D-glucans when the glucose residue whose reducing group is involved in the linkage to be hydrolyzed is itself substituted at C-3.</text>
        <dbReference type="EC" id="3.2.1.6"/>
    </reaction>
</comment>
<dbReference type="Proteomes" id="UP000250266">
    <property type="component" value="Unassembled WGS sequence"/>
</dbReference>
<evidence type="ECO:0000256" key="3">
    <source>
        <dbReference type="ARBA" id="ARBA00012599"/>
    </source>
</evidence>
<evidence type="ECO:0000256" key="2">
    <source>
        <dbReference type="ARBA" id="ARBA00006865"/>
    </source>
</evidence>
<dbReference type="GO" id="GO:0009251">
    <property type="term" value="P:glucan catabolic process"/>
    <property type="evidence" value="ECO:0007669"/>
    <property type="project" value="TreeGrafter"/>
</dbReference>
<evidence type="ECO:0000256" key="5">
    <source>
        <dbReference type="ARBA" id="ARBA00023295"/>
    </source>
</evidence>
<dbReference type="EMBL" id="KV745425">
    <property type="protein sequence ID" value="OCK74731.1"/>
    <property type="molecule type" value="Genomic_DNA"/>
</dbReference>
<dbReference type="Gene3D" id="2.60.120.200">
    <property type="match status" value="1"/>
</dbReference>
<feature type="non-terminal residue" evidence="8">
    <location>
        <position position="328"/>
    </location>
</feature>
<evidence type="ECO:0000256" key="1">
    <source>
        <dbReference type="ARBA" id="ARBA00000124"/>
    </source>
</evidence>
<dbReference type="PROSITE" id="PS51762">
    <property type="entry name" value="GH16_2"/>
    <property type="match status" value="1"/>
</dbReference>
<accession>A0A8E2DZP8</accession>
<dbReference type="OrthoDB" id="192832at2759"/>
<name>A0A8E2DZP8_9PEZI</name>
<dbReference type="PANTHER" id="PTHR10963">
    <property type="entry name" value="GLYCOSYL HYDROLASE-RELATED"/>
    <property type="match status" value="1"/>
</dbReference>
<evidence type="ECO:0000256" key="4">
    <source>
        <dbReference type="ARBA" id="ARBA00022801"/>
    </source>
</evidence>
<protein>
    <recommendedName>
        <fullName evidence="3">endo-1,3(4)-beta-glucanase</fullName>
        <ecNumber evidence="3">3.2.1.6</ecNumber>
    </recommendedName>
</protein>
<keyword evidence="9" id="KW-1185">Reference proteome</keyword>
<dbReference type="FunFam" id="2.60.120.200:FF:000114">
    <property type="entry name" value="Probable endo-1,3(4)-beta-glucanase NFIA_089530"/>
    <property type="match status" value="1"/>
</dbReference>
<evidence type="ECO:0000259" key="7">
    <source>
        <dbReference type="PROSITE" id="PS51762"/>
    </source>
</evidence>
<dbReference type="InterPro" id="IPR050546">
    <property type="entry name" value="Glycosyl_Hydrlase_16"/>
</dbReference>
<reference evidence="8 9" key="1">
    <citation type="journal article" date="2016" name="Nat. Commun.">
        <title>Ectomycorrhizal ecology is imprinted in the genome of the dominant symbiotic fungus Cenococcum geophilum.</title>
        <authorList>
            <consortium name="DOE Joint Genome Institute"/>
            <person name="Peter M."/>
            <person name="Kohler A."/>
            <person name="Ohm R.A."/>
            <person name="Kuo A."/>
            <person name="Krutzmann J."/>
            <person name="Morin E."/>
            <person name="Arend M."/>
            <person name="Barry K.W."/>
            <person name="Binder M."/>
            <person name="Choi C."/>
            <person name="Clum A."/>
            <person name="Copeland A."/>
            <person name="Grisel N."/>
            <person name="Haridas S."/>
            <person name="Kipfer T."/>
            <person name="LaButti K."/>
            <person name="Lindquist E."/>
            <person name="Lipzen A."/>
            <person name="Maire R."/>
            <person name="Meier B."/>
            <person name="Mihaltcheva S."/>
            <person name="Molinier V."/>
            <person name="Murat C."/>
            <person name="Poggeler S."/>
            <person name="Quandt C.A."/>
            <person name="Sperisen C."/>
            <person name="Tritt A."/>
            <person name="Tisserant E."/>
            <person name="Crous P.W."/>
            <person name="Henrissat B."/>
            <person name="Nehls U."/>
            <person name="Egli S."/>
            <person name="Spatafora J.W."/>
            <person name="Grigoriev I.V."/>
            <person name="Martin F.M."/>
        </authorList>
    </citation>
    <scope>NUCLEOTIDE SEQUENCE [LARGE SCALE GENOMIC DNA]</scope>
    <source>
        <strain evidence="8 9">CBS 459.81</strain>
    </source>
</reference>
<dbReference type="EC" id="3.2.1.6" evidence="3"/>
<feature type="domain" description="GH16" evidence="7">
    <location>
        <begin position="20"/>
        <end position="291"/>
    </location>
</feature>
<dbReference type="Pfam" id="PF26113">
    <property type="entry name" value="GH16_XgeA"/>
    <property type="match status" value="1"/>
</dbReference>
<dbReference type="InterPro" id="IPR000757">
    <property type="entry name" value="Beta-glucanase-like"/>
</dbReference>